<dbReference type="FunCoup" id="G0NSA6">
    <property type="interactions" value="1363"/>
</dbReference>
<dbReference type="Proteomes" id="UP000008068">
    <property type="component" value="Unassembled WGS sequence"/>
</dbReference>
<dbReference type="InParanoid" id="G0NSA6"/>
<dbReference type="PANTHER" id="PTHR31531">
    <property type="entry name" value="E3 UBIQUITIN-PROTEIN LIGASE E3D FAMILY MEMBER"/>
    <property type="match status" value="1"/>
</dbReference>
<dbReference type="GO" id="GO:0000209">
    <property type="term" value="P:protein polyubiquitination"/>
    <property type="evidence" value="ECO:0007669"/>
    <property type="project" value="TreeGrafter"/>
</dbReference>
<dbReference type="eggNOG" id="KOG1543">
    <property type="taxonomic scope" value="Eukaryota"/>
</dbReference>
<evidence type="ECO:0000256" key="2">
    <source>
        <dbReference type="ARBA" id="ARBA00012485"/>
    </source>
</evidence>
<proteinExistence type="predicted"/>
<reference evidence="11" key="1">
    <citation type="submission" date="2011-07" db="EMBL/GenBank/DDBJ databases">
        <authorList>
            <consortium name="Caenorhabditis brenneri Sequencing and Analysis Consortium"/>
            <person name="Wilson R.K."/>
        </authorList>
    </citation>
    <scope>NUCLEOTIDE SEQUENCE [LARGE SCALE GENOMIC DNA]</scope>
    <source>
        <strain evidence="11">PB2801</strain>
    </source>
</reference>
<feature type="region of interest" description="Disordered" evidence="9">
    <location>
        <begin position="81"/>
        <end position="130"/>
    </location>
</feature>
<dbReference type="GO" id="GO:0005634">
    <property type="term" value="C:nucleus"/>
    <property type="evidence" value="ECO:0007669"/>
    <property type="project" value="TreeGrafter"/>
</dbReference>
<protein>
    <recommendedName>
        <fullName evidence="3">E3 ubiquitin-protein ligase E3D</fullName>
        <ecNumber evidence="2">2.3.2.26</ecNumber>
    </recommendedName>
    <alternativeName>
        <fullName evidence="6">HECT-type E3 ubiquitin transferase E3D</fullName>
    </alternativeName>
    <alternativeName>
        <fullName evidence="5">UbcH10-binding protein with a HECT-like domain</fullName>
    </alternativeName>
    <alternativeName>
        <fullName evidence="4">Ubiquitin-conjugating enzyme E2C-binding protein</fullName>
    </alternativeName>
</protein>
<dbReference type="AlphaFoldDB" id="G0NSA6"/>
<organism evidence="11">
    <name type="scientific">Caenorhabditis brenneri</name>
    <name type="common">Nematode worm</name>
    <dbReference type="NCBI Taxonomy" id="135651"/>
    <lineage>
        <taxon>Eukaryota</taxon>
        <taxon>Metazoa</taxon>
        <taxon>Ecdysozoa</taxon>
        <taxon>Nematoda</taxon>
        <taxon>Chromadorea</taxon>
        <taxon>Rhabditida</taxon>
        <taxon>Rhabditina</taxon>
        <taxon>Rhabditomorpha</taxon>
        <taxon>Rhabditoidea</taxon>
        <taxon>Rhabditidae</taxon>
        <taxon>Peloderinae</taxon>
        <taxon>Caenorhabditis</taxon>
    </lineage>
</organism>
<dbReference type="STRING" id="135651.G0NSA6"/>
<comment type="catalytic activity">
    <reaction evidence="1">
        <text>S-ubiquitinyl-[E2 ubiquitin-conjugating enzyme]-L-cysteine + [acceptor protein]-L-lysine = [E2 ubiquitin-conjugating enzyme]-L-cysteine + N(6)-ubiquitinyl-[acceptor protein]-L-lysine.</text>
        <dbReference type="EC" id="2.3.2.26"/>
    </reaction>
</comment>
<evidence type="ECO:0000256" key="4">
    <source>
        <dbReference type="ARBA" id="ARBA00029737"/>
    </source>
</evidence>
<evidence type="ECO:0000256" key="1">
    <source>
        <dbReference type="ARBA" id="ARBA00000885"/>
    </source>
</evidence>
<dbReference type="GO" id="GO:0006513">
    <property type="term" value="P:protein monoubiquitination"/>
    <property type="evidence" value="ECO:0007669"/>
    <property type="project" value="TreeGrafter"/>
</dbReference>
<name>G0NSA6_CAEBE</name>
<accession>G0NSA6</accession>
<evidence type="ECO:0000313" key="11">
    <source>
        <dbReference type="Proteomes" id="UP000008068"/>
    </source>
</evidence>
<keyword evidence="11" id="KW-1185">Reference proteome</keyword>
<dbReference type="GO" id="GO:0005829">
    <property type="term" value="C:cytosol"/>
    <property type="evidence" value="ECO:0007669"/>
    <property type="project" value="TreeGrafter"/>
</dbReference>
<dbReference type="EMBL" id="GL379937">
    <property type="protein sequence ID" value="EGT36723.1"/>
    <property type="molecule type" value="Genomic_DNA"/>
</dbReference>
<dbReference type="EC" id="2.3.2.26" evidence="2"/>
<dbReference type="Pfam" id="PF09814">
    <property type="entry name" value="HECT_2"/>
    <property type="match status" value="1"/>
</dbReference>
<feature type="compositionally biased region" description="Low complexity" evidence="9">
    <location>
        <begin position="105"/>
        <end position="114"/>
    </location>
</feature>
<evidence type="ECO:0000313" key="10">
    <source>
        <dbReference type="EMBL" id="EGT36723.1"/>
    </source>
</evidence>
<dbReference type="PANTHER" id="PTHR31531:SF2">
    <property type="entry name" value="E3 UBIQUITIN-PROTEIN LIGASE E3D"/>
    <property type="match status" value="1"/>
</dbReference>
<dbReference type="GO" id="GO:0051865">
    <property type="term" value="P:protein autoubiquitination"/>
    <property type="evidence" value="ECO:0007669"/>
    <property type="project" value="TreeGrafter"/>
</dbReference>
<evidence type="ECO:0000256" key="6">
    <source>
        <dbReference type="ARBA" id="ARBA00032298"/>
    </source>
</evidence>
<evidence type="ECO:0000256" key="9">
    <source>
        <dbReference type="SAM" id="MobiDB-lite"/>
    </source>
</evidence>
<dbReference type="GO" id="GO:0043161">
    <property type="term" value="P:proteasome-mediated ubiquitin-dependent protein catabolic process"/>
    <property type="evidence" value="ECO:0007669"/>
    <property type="project" value="TreeGrafter"/>
</dbReference>
<dbReference type="GO" id="GO:0030332">
    <property type="term" value="F:cyclin binding"/>
    <property type="evidence" value="ECO:0007669"/>
    <property type="project" value="TreeGrafter"/>
</dbReference>
<dbReference type="InterPro" id="IPR019193">
    <property type="entry name" value="UBQ-conj_enz_E2-bd_prot"/>
</dbReference>
<dbReference type="OrthoDB" id="5795359at2759"/>
<feature type="compositionally biased region" description="Polar residues" evidence="9">
    <location>
        <begin position="85"/>
        <end position="94"/>
    </location>
</feature>
<evidence type="ECO:0000256" key="7">
    <source>
        <dbReference type="ARBA" id="ARBA00053831"/>
    </source>
</evidence>
<gene>
    <name evidence="10" type="ORF">CAEBREN_31365</name>
</gene>
<evidence type="ECO:0000256" key="3">
    <source>
        <dbReference type="ARBA" id="ARBA00013646"/>
    </source>
</evidence>
<dbReference type="GO" id="GO:0000151">
    <property type="term" value="C:ubiquitin ligase complex"/>
    <property type="evidence" value="ECO:0007669"/>
    <property type="project" value="TreeGrafter"/>
</dbReference>
<comment type="function">
    <text evidence="7">E3 ubiquitin-protein ligase which accepts ubiquitin from specific E2 ubiquitin-conjugating enzymes, and transfers it to substrates, generally promoting their degradation by the proteasome. Independently of its E3 ubiquitin-protein ligase activity, acts as an inhibitor of CPSF3 endonuclease activity by blocking CPSF3 active site.</text>
</comment>
<evidence type="ECO:0000256" key="5">
    <source>
        <dbReference type="ARBA" id="ARBA00032234"/>
    </source>
</evidence>
<dbReference type="HOGENOM" id="CLU_568884_0_0_1"/>
<evidence type="ECO:0000256" key="8">
    <source>
        <dbReference type="ARBA" id="ARBA00064185"/>
    </source>
</evidence>
<sequence length="493" mass="54681">MIKSPLDSFGEWTDMSVFLEAKPRAELASLFVDVPPGFREKSVEQQENRRLKYSDINVVNVTDNYIRIGAPPTPEALLKREKEAAQSSSSNNGVNAKKQQRERSLSASGSVPSSPTKKCNKKGKKGEKSDFKASRFGATLRDMSIKASTLCSPTFGDSAGRIFMCKVSVEPLNSSPLVQKTAHRLASDVNKQEKLEEFAARAVPRITCAKCKLGILSEEYIMTIGCLPDDEFLSTTQSADFFCRDSCGAGCDPDKHNHQKREELKANPKWLPNEKKVMISYANSVIHKLSVQEGNVIVDEKTKNIKCAGCKCQLGRIQKNHPDLYTFNHVATIMTSGPKKIPFVDRLNMPQLSIFMSQLILNGCEVQASMKLVIRTLDKVPYMLVWLLDSYVVIANGNLEGLRSEDDEGTVLTPFPAIKLLYKVFNNSTAISDPRANGEDTSVGLIDLPLPCCEMLIELLLRSSLRSPPACRAVGQFFVGYLQIDDHIKDFSL</sequence>
<dbReference type="GO" id="GO:0061630">
    <property type="term" value="F:ubiquitin protein ligase activity"/>
    <property type="evidence" value="ECO:0007669"/>
    <property type="project" value="UniProtKB-EC"/>
</dbReference>
<comment type="subunit">
    <text evidence="8">Interacts with UBE2C/UbcH10 (E2 ubiquitin-conjugating enzyme). In vitro, interacts with cyclin-B.</text>
</comment>
<dbReference type="GO" id="GO:0031624">
    <property type="term" value="F:ubiquitin conjugating enzyme binding"/>
    <property type="evidence" value="ECO:0007669"/>
    <property type="project" value="TreeGrafter"/>
</dbReference>